<evidence type="ECO:0000256" key="5">
    <source>
        <dbReference type="PROSITE-ProRule" id="PRU00050"/>
    </source>
</evidence>
<dbReference type="InterPro" id="IPR001789">
    <property type="entry name" value="Sig_transdc_resp-reg_receiver"/>
</dbReference>
<evidence type="ECO:0000256" key="4">
    <source>
        <dbReference type="HAMAP-Rule" id="MF_00099"/>
    </source>
</evidence>
<feature type="active site" evidence="4 5">
    <location>
        <position position="306"/>
    </location>
</feature>
<keyword evidence="1 4" id="KW-0145">Chemotaxis</keyword>
<dbReference type="Proteomes" id="UP001497045">
    <property type="component" value="Unassembled WGS sequence"/>
</dbReference>
<dbReference type="Pfam" id="PF00072">
    <property type="entry name" value="Response_reg"/>
    <property type="match status" value="1"/>
</dbReference>
<dbReference type="Gene3D" id="3.40.50.2300">
    <property type="match status" value="1"/>
</dbReference>
<dbReference type="PROSITE" id="PS50122">
    <property type="entry name" value="CHEB"/>
    <property type="match status" value="1"/>
</dbReference>
<comment type="catalytic activity">
    <reaction evidence="4">
        <text>L-glutaminyl-[protein] + H2O = L-glutamyl-[protein] + NH4(+)</text>
        <dbReference type="Rhea" id="RHEA:16441"/>
        <dbReference type="Rhea" id="RHEA-COMP:10207"/>
        <dbReference type="Rhea" id="RHEA-COMP:10208"/>
        <dbReference type="ChEBI" id="CHEBI:15377"/>
        <dbReference type="ChEBI" id="CHEBI:28938"/>
        <dbReference type="ChEBI" id="CHEBI:29973"/>
        <dbReference type="ChEBI" id="CHEBI:30011"/>
        <dbReference type="EC" id="3.5.1.44"/>
    </reaction>
</comment>
<dbReference type="InterPro" id="IPR008248">
    <property type="entry name" value="CheB-like"/>
</dbReference>
<dbReference type="CDD" id="cd17541">
    <property type="entry name" value="REC_CheB-like"/>
    <property type="match status" value="1"/>
</dbReference>
<comment type="caution">
    <text evidence="9">The sequence shown here is derived from an EMBL/GenBank/DDBJ whole genome shotgun (WGS) entry which is preliminary data.</text>
</comment>
<dbReference type="GO" id="GO:0008984">
    <property type="term" value="F:protein-glutamate methylesterase activity"/>
    <property type="evidence" value="ECO:0007669"/>
    <property type="project" value="UniProtKB-EC"/>
</dbReference>
<keyword evidence="2 4" id="KW-0378">Hydrolase</keyword>
<dbReference type="EC" id="3.1.1.61" evidence="4"/>
<evidence type="ECO:0000256" key="6">
    <source>
        <dbReference type="PROSITE-ProRule" id="PRU00169"/>
    </source>
</evidence>
<keyword evidence="10" id="KW-1185">Reference proteome</keyword>
<sequence length="365" mass="37698">MSGQSASPVLPEVAGERPGTKTRVMIVDDSIVVRTVLERMVSEAGDIQVVASESNAERALERLDSTEVDVILLDLEMPGMGGIAAIPLLIERSRGARIIVVSQYTPHGAEKAVEALSLGAADTFPKPGSGGFDDAYRARLAGRVRGLAKPRPPAPKVVAAPVKLSNRRAPIAGAPRAIAIGASTGGIAALQALLQSLPPRLGVPILIAQHLPGSFMTVFAKQVSKAAGRPAVVADEGMILQPDHVYIAPGHAHLAVKQERDRVVVRLDHRPAASGCTPSLDPMFVSLARELKGRVMGVVLSGMGRDGTIGAGELVAAGGCVLVQDAATSAVWGMPRAVAEAGFASAVLPPEAISERLAKQLGVAA</sequence>
<dbReference type="SUPFAM" id="SSF52738">
    <property type="entry name" value="Methylesterase CheB, C-terminal domain"/>
    <property type="match status" value="1"/>
</dbReference>
<reference evidence="9 10" key="1">
    <citation type="submission" date="2024-04" db="EMBL/GenBank/DDBJ databases">
        <title>Aurantiacibacter sp. DGU6 16S ribosomal RNA gene Genome sequencing and assembly.</title>
        <authorList>
            <person name="Park S."/>
        </authorList>
    </citation>
    <scope>NUCLEOTIDE SEQUENCE [LARGE SCALE GENOMIC DNA]</scope>
    <source>
        <strain evidence="9 10">DGU6</strain>
    </source>
</reference>
<feature type="modified residue" description="4-aspartylphosphate" evidence="4 6">
    <location>
        <position position="74"/>
    </location>
</feature>
<dbReference type="InterPro" id="IPR011006">
    <property type="entry name" value="CheY-like_superfamily"/>
</dbReference>
<dbReference type="CDD" id="cd16432">
    <property type="entry name" value="CheB_Rec"/>
    <property type="match status" value="1"/>
</dbReference>
<dbReference type="PANTHER" id="PTHR42872">
    <property type="entry name" value="PROTEIN-GLUTAMATE METHYLESTERASE/PROTEIN-GLUTAMINE GLUTAMINASE"/>
    <property type="match status" value="1"/>
</dbReference>
<evidence type="ECO:0000259" key="8">
    <source>
        <dbReference type="PROSITE" id="PS50122"/>
    </source>
</evidence>
<evidence type="ECO:0000313" key="9">
    <source>
        <dbReference type="EMBL" id="MEL1251468.1"/>
    </source>
</evidence>
<evidence type="ECO:0000256" key="2">
    <source>
        <dbReference type="ARBA" id="ARBA00022801"/>
    </source>
</evidence>
<protein>
    <recommendedName>
        <fullName evidence="4">Protein-glutamate methylesterase/protein-glutamine glutaminase</fullName>
        <ecNumber evidence="4">3.1.1.61</ecNumber>
        <ecNumber evidence="4">3.5.1.44</ecNumber>
    </recommendedName>
</protein>
<accession>A0ABU9IHT5</accession>
<comment type="subcellular location">
    <subcellularLocation>
        <location evidence="4">Cytoplasm</location>
    </subcellularLocation>
</comment>
<comment type="similarity">
    <text evidence="4">Belongs to the CheB family.</text>
</comment>
<dbReference type="Pfam" id="PF01339">
    <property type="entry name" value="CheB_methylest"/>
    <property type="match status" value="1"/>
</dbReference>
<dbReference type="SUPFAM" id="SSF52172">
    <property type="entry name" value="CheY-like"/>
    <property type="match status" value="1"/>
</dbReference>
<dbReference type="HAMAP" id="MF_00099">
    <property type="entry name" value="CheB_chemtxs"/>
    <property type="match status" value="1"/>
</dbReference>
<feature type="domain" description="CheB-type methylesterase" evidence="8">
    <location>
        <begin position="170"/>
        <end position="364"/>
    </location>
</feature>
<dbReference type="SMART" id="SM00448">
    <property type="entry name" value="REC"/>
    <property type="match status" value="1"/>
</dbReference>
<keyword evidence="4" id="KW-0963">Cytoplasm</keyword>
<dbReference type="RefSeq" id="WP_341674021.1">
    <property type="nucleotide sequence ID" value="NZ_JBBYHV010000002.1"/>
</dbReference>
<dbReference type="EC" id="3.5.1.44" evidence="4"/>
<dbReference type="PANTHER" id="PTHR42872:SF3">
    <property type="entry name" value="PROTEIN-GLUTAMATE METHYLESTERASE_PROTEIN-GLUTAMINE GLUTAMINASE 1"/>
    <property type="match status" value="1"/>
</dbReference>
<dbReference type="EMBL" id="JBBYHV010000002">
    <property type="protein sequence ID" value="MEL1251468.1"/>
    <property type="molecule type" value="Genomic_DNA"/>
</dbReference>
<keyword evidence="9" id="KW-0808">Transferase</keyword>
<evidence type="ECO:0000313" key="10">
    <source>
        <dbReference type="Proteomes" id="UP001497045"/>
    </source>
</evidence>
<feature type="active site" evidence="4 5">
    <location>
        <position position="183"/>
    </location>
</feature>
<comment type="catalytic activity">
    <reaction evidence="3 4">
        <text>[protein]-L-glutamate 5-O-methyl ester + H2O = L-glutamyl-[protein] + methanol + H(+)</text>
        <dbReference type="Rhea" id="RHEA:23236"/>
        <dbReference type="Rhea" id="RHEA-COMP:10208"/>
        <dbReference type="Rhea" id="RHEA-COMP:10311"/>
        <dbReference type="ChEBI" id="CHEBI:15377"/>
        <dbReference type="ChEBI" id="CHEBI:15378"/>
        <dbReference type="ChEBI" id="CHEBI:17790"/>
        <dbReference type="ChEBI" id="CHEBI:29973"/>
        <dbReference type="ChEBI" id="CHEBI:82795"/>
        <dbReference type="EC" id="3.1.1.61"/>
    </reaction>
</comment>
<dbReference type="PIRSF" id="PIRSF000876">
    <property type="entry name" value="RR_chemtxs_CheB"/>
    <property type="match status" value="1"/>
</dbReference>
<dbReference type="PROSITE" id="PS50110">
    <property type="entry name" value="RESPONSE_REGULATORY"/>
    <property type="match status" value="1"/>
</dbReference>
<comment type="function">
    <text evidence="4">Involved in chemotaxis. Part of a chemotaxis signal transduction system that modulates chemotaxis in response to various stimuli. Catalyzes the demethylation of specific methylglutamate residues introduced into the chemoreceptors (methyl-accepting chemotaxis proteins or MCP) by CheR. Also mediates the irreversible deamidation of specific glutamine residues to glutamic acid.</text>
</comment>
<evidence type="ECO:0000256" key="3">
    <source>
        <dbReference type="ARBA" id="ARBA00048267"/>
    </source>
</evidence>
<evidence type="ECO:0000256" key="1">
    <source>
        <dbReference type="ARBA" id="ARBA00022500"/>
    </source>
</evidence>
<evidence type="ECO:0000259" key="7">
    <source>
        <dbReference type="PROSITE" id="PS50110"/>
    </source>
</evidence>
<comment type="domain">
    <text evidence="4">Contains a C-terminal catalytic domain, and an N-terminal region which modulates catalytic activity.</text>
</comment>
<keyword evidence="9" id="KW-0489">Methyltransferase</keyword>
<organism evidence="9 10">
    <name type="scientific">Aurantiacibacter gilvus</name>
    <dbReference type="NCBI Taxonomy" id="3139141"/>
    <lineage>
        <taxon>Bacteria</taxon>
        <taxon>Pseudomonadati</taxon>
        <taxon>Pseudomonadota</taxon>
        <taxon>Alphaproteobacteria</taxon>
        <taxon>Sphingomonadales</taxon>
        <taxon>Erythrobacteraceae</taxon>
        <taxon>Aurantiacibacter</taxon>
    </lineage>
</organism>
<comment type="PTM">
    <text evidence="4">Phosphorylated by CheA. Phosphorylation of the N-terminal regulatory domain activates the methylesterase activity.</text>
</comment>
<dbReference type="InterPro" id="IPR000673">
    <property type="entry name" value="Sig_transdc_resp-reg_Me-estase"/>
</dbReference>
<feature type="domain" description="Response regulatory" evidence="7">
    <location>
        <begin position="23"/>
        <end position="141"/>
    </location>
</feature>
<dbReference type="GO" id="GO:0008168">
    <property type="term" value="F:methyltransferase activity"/>
    <property type="evidence" value="ECO:0007669"/>
    <property type="project" value="UniProtKB-KW"/>
</dbReference>
<dbReference type="InterPro" id="IPR035909">
    <property type="entry name" value="CheB_C"/>
</dbReference>
<dbReference type="Gene3D" id="3.40.50.180">
    <property type="entry name" value="Methylesterase CheB, C-terminal domain"/>
    <property type="match status" value="1"/>
</dbReference>
<proteinExistence type="inferred from homology"/>
<dbReference type="NCBIfam" id="NF001965">
    <property type="entry name" value="PRK00742.1"/>
    <property type="match status" value="1"/>
</dbReference>
<dbReference type="GO" id="GO:0032259">
    <property type="term" value="P:methylation"/>
    <property type="evidence" value="ECO:0007669"/>
    <property type="project" value="UniProtKB-KW"/>
</dbReference>
<keyword evidence="4 6" id="KW-0597">Phosphoprotein</keyword>
<name>A0ABU9IHT5_9SPHN</name>
<gene>
    <name evidence="4 9" type="primary">cheB</name>
    <name evidence="9" type="ORF">AAEO60_12395</name>
</gene>
<feature type="active site" evidence="4 5">
    <location>
        <position position="210"/>
    </location>
</feature>